<evidence type="ECO:0000256" key="4">
    <source>
        <dbReference type="ARBA" id="ARBA00023239"/>
    </source>
</evidence>
<dbReference type="AlphaFoldDB" id="A0AAW9TZW7"/>
<dbReference type="InterPro" id="IPR006913">
    <property type="entry name" value="CENP-V/GFA"/>
</dbReference>
<comment type="similarity">
    <text evidence="1">Belongs to the Gfa family.</text>
</comment>
<dbReference type="SMR" id="A0AAW9TZW7"/>
<keyword evidence="2" id="KW-0479">Metal-binding</keyword>
<dbReference type="PROSITE" id="PS51891">
    <property type="entry name" value="CENP_V_GFA"/>
    <property type="match status" value="1"/>
</dbReference>
<dbReference type="Proteomes" id="UP000429484">
    <property type="component" value="Unassembled WGS sequence"/>
</dbReference>
<dbReference type="GO" id="GO:0016846">
    <property type="term" value="F:carbon-sulfur lyase activity"/>
    <property type="evidence" value="ECO:0007669"/>
    <property type="project" value="InterPro"/>
</dbReference>
<sequence length="152" mass="16824">MERDAGGTRMRLSLIPLEVQPDWRCQQMITRTGGCLCGALRYEVSGEPLRVGLCHCADCRKESGSSFVTFAVWPTRAFKSSGEVKIFAGRGFCPDCGSRLFNPGEEETEIRVGSLDDAPAALNPQYEIWVVRRESWLPPLPVPQYPGDRSSG</sequence>
<evidence type="ECO:0000259" key="5">
    <source>
        <dbReference type="PROSITE" id="PS51891"/>
    </source>
</evidence>
<dbReference type="SUPFAM" id="SSF51316">
    <property type="entry name" value="Mss4-like"/>
    <property type="match status" value="1"/>
</dbReference>
<dbReference type="PANTHER" id="PTHR33337:SF40">
    <property type="entry name" value="CENP-V_GFA DOMAIN-CONTAINING PROTEIN-RELATED"/>
    <property type="match status" value="1"/>
</dbReference>
<dbReference type="PANTHER" id="PTHR33337">
    <property type="entry name" value="GFA DOMAIN-CONTAINING PROTEIN"/>
    <property type="match status" value="1"/>
</dbReference>
<organism evidence="6 7">
    <name type="scientific">Rhizobium meliloti</name>
    <name type="common">Ensifer meliloti</name>
    <name type="synonym">Sinorhizobium meliloti</name>
    <dbReference type="NCBI Taxonomy" id="382"/>
    <lineage>
        <taxon>Bacteria</taxon>
        <taxon>Pseudomonadati</taxon>
        <taxon>Pseudomonadota</taxon>
        <taxon>Alphaproteobacteria</taxon>
        <taxon>Hyphomicrobiales</taxon>
        <taxon>Rhizobiaceae</taxon>
        <taxon>Sinorhizobium/Ensifer group</taxon>
        <taxon>Sinorhizobium</taxon>
    </lineage>
</organism>
<accession>A0AAW9TZW7</accession>
<keyword evidence="3" id="KW-0862">Zinc</keyword>
<reference evidence="6 7" key="1">
    <citation type="journal article" date="2013" name="Genome Biol.">
        <title>Comparative genomics of the core and accessory genomes of 48 Sinorhizobium strains comprising five genospecies.</title>
        <authorList>
            <person name="Sugawara M."/>
            <person name="Epstein B."/>
            <person name="Badgley B.D."/>
            <person name="Unno T."/>
            <person name="Xu L."/>
            <person name="Reese J."/>
            <person name="Gyaneshwar P."/>
            <person name="Denny R."/>
            <person name="Mudge J."/>
            <person name="Bharti A.K."/>
            <person name="Farmer A.D."/>
            <person name="May G.D."/>
            <person name="Woodward J.E."/>
            <person name="Medigue C."/>
            <person name="Vallenet D."/>
            <person name="Lajus A."/>
            <person name="Rouy Z."/>
            <person name="Martinez-Vaz B."/>
            <person name="Tiffin P."/>
            <person name="Young N.D."/>
            <person name="Sadowsky M.J."/>
        </authorList>
    </citation>
    <scope>NUCLEOTIDE SEQUENCE [LARGE SCALE GENOMIC DNA]</scope>
    <source>
        <strain evidence="6 7">N6B1</strain>
    </source>
</reference>
<protein>
    <submittedName>
        <fullName evidence="6">GFA family protein</fullName>
    </submittedName>
</protein>
<evidence type="ECO:0000256" key="1">
    <source>
        <dbReference type="ARBA" id="ARBA00005495"/>
    </source>
</evidence>
<evidence type="ECO:0000256" key="2">
    <source>
        <dbReference type="ARBA" id="ARBA00022723"/>
    </source>
</evidence>
<evidence type="ECO:0000313" key="7">
    <source>
        <dbReference type="Proteomes" id="UP000429484"/>
    </source>
</evidence>
<dbReference type="KEGG" id="smer:DU99_28655"/>
<dbReference type="Pfam" id="PF04828">
    <property type="entry name" value="GFA"/>
    <property type="match status" value="1"/>
</dbReference>
<evidence type="ECO:0000313" key="6">
    <source>
        <dbReference type="EMBL" id="MQW37958.1"/>
    </source>
</evidence>
<evidence type="ECO:0000256" key="3">
    <source>
        <dbReference type="ARBA" id="ARBA00022833"/>
    </source>
</evidence>
<proteinExistence type="inferred from homology"/>
<dbReference type="Gene3D" id="3.90.1590.10">
    <property type="entry name" value="glutathione-dependent formaldehyde- activating enzyme (gfa)"/>
    <property type="match status" value="1"/>
</dbReference>
<keyword evidence="4" id="KW-0456">Lyase</keyword>
<dbReference type="EMBL" id="WISR01000290">
    <property type="protein sequence ID" value="MQW37958.1"/>
    <property type="molecule type" value="Genomic_DNA"/>
</dbReference>
<dbReference type="GO" id="GO:0046872">
    <property type="term" value="F:metal ion binding"/>
    <property type="evidence" value="ECO:0007669"/>
    <property type="project" value="UniProtKB-KW"/>
</dbReference>
<comment type="caution">
    <text evidence="6">The sequence shown here is derived from an EMBL/GenBank/DDBJ whole genome shotgun (WGS) entry which is preliminary data.</text>
</comment>
<feature type="domain" description="CENP-V/GFA" evidence="5">
    <location>
        <begin position="31"/>
        <end position="127"/>
    </location>
</feature>
<name>A0AAW9TZW7_RHIML</name>
<gene>
    <name evidence="6" type="ORF">GHK53_35815</name>
</gene>
<dbReference type="InterPro" id="IPR011057">
    <property type="entry name" value="Mss4-like_sf"/>
</dbReference>